<evidence type="ECO:0000313" key="9">
    <source>
        <dbReference type="EMBL" id="MBD7956917.1"/>
    </source>
</evidence>
<dbReference type="InterPro" id="IPR035906">
    <property type="entry name" value="MetI-like_sf"/>
</dbReference>
<comment type="similarity">
    <text evidence="6">Belongs to the binding-protein-dependent transport system permease family.</text>
</comment>
<dbReference type="InterPro" id="IPR000515">
    <property type="entry name" value="MetI-like"/>
</dbReference>
<evidence type="ECO:0000256" key="1">
    <source>
        <dbReference type="ARBA" id="ARBA00004141"/>
    </source>
</evidence>
<dbReference type="SUPFAM" id="SSF161098">
    <property type="entry name" value="MetI-like"/>
    <property type="match status" value="1"/>
</dbReference>
<evidence type="ECO:0000256" key="5">
    <source>
        <dbReference type="ARBA" id="ARBA00023136"/>
    </source>
</evidence>
<proteinExistence type="inferred from homology"/>
<feature type="transmembrane region" description="Helical" evidence="6">
    <location>
        <begin position="159"/>
        <end position="179"/>
    </location>
</feature>
<protein>
    <submittedName>
        <fullName evidence="9">ABC transporter permease</fullName>
    </submittedName>
</protein>
<dbReference type="InterPro" id="IPR051204">
    <property type="entry name" value="ABC_transp_perm/SBD"/>
</dbReference>
<sequence>MNLFLEALAWIFAPEQWSGAASIGTAVGVHLAYTAVSVVIAALIAVPLGWLIGHTGRGREIAVVISGAARAVPSFGLLILLVLLFGVLNRPEASVVTFVLLAIPSILAGAYAGVEAVDRAVRDSGRAMGMTEWQVLWRIEVPLGLPLLVAGLRSATLQVVATVTIAAYVALGGLGQYIIAGIPLRRYDMVLGGALLIIALALLLDLLFAVLQRVAVPRGLRAGRAARDTRRTTSAPTAPPTTDRTPVPS</sequence>
<feature type="transmembrane region" description="Helical" evidence="6">
    <location>
        <begin position="63"/>
        <end position="87"/>
    </location>
</feature>
<keyword evidence="3 6" id="KW-0812">Transmembrane</keyword>
<keyword evidence="10" id="KW-1185">Reference proteome</keyword>
<dbReference type="Proteomes" id="UP000648352">
    <property type="component" value="Unassembled WGS sequence"/>
</dbReference>
<comment type="caution">
    <text evidence="9">The sequence shown here is derived from an EMBL/GenBank/DDBJ whole genome shotgun (WGS) entry which is preliminary data.</text>
</comment>
<dbReference type="Gene3D" id="1.10.3720.10">
    <property type="entry name" value="MetI-like"/>
    <property type="match status" value="1"/>
</dbReference>
<dbReference type="PROSITE" id="PS50928">
    <property type="entry name" value="ABC_TM1"/>
    <property type="match status" value="1"/>
</dbReference>
<evidence type="ECO:0000256" key="3">
    <source>
        <dbReference type="ARBA" id="ARBA00022692"/>
    </source>
</evidence>
<feature type="transmembrane region" description="Helical" evidence="6">
    <location>
        <begin position="191"/>
        <end position="211"/>
    </location>
</feature>
<evidence type="ECO:0000256" key="2">
    <source>
        <dbReference type="ARBA" id="ARBA00022448"/>
    </source>
</evidence>
<keyword evidence="2 6" id="KW-0813">Transport</keyword>
<dbReference type="EMBL" id="JACSQP010000002">
    <property type="protein sequence ID" value="MBD7956917.1"/>
    <property type="molecule type" value="Genomic_DNA"/>
</dbReference>
<organism evidence="9 10">
    <name type="scientific">Microbacterium pullorum</name>
    <dbReference type="NCBI Taxonomy" id="2762236"/>
    <lineage>
        <taxon>Bacteria</taxon>
        <taxon>Bacillati</taxon>
        <taxon>Actinomycetota</taxon>
        <taxon>Actinomycetes</taxon>
        <taxon>Micrococcales</taxon>
        <taxon>Microbacteriaceae</taxon>
        <taxon>Microbacterium</taxon>
    </lineage>
</organism>
<evidence type="ECO:0000256" key="7">
    <source>
        <dbReference type="SAM" id="MobiDB-lite"/>
    </source>
</evidence>
<evidence type="ECO:0000256" key="4">
    <source>
        <dbReference type="ARBA" id="ARBA00022989"/>
    </source>
</evidence>
<accession>A0ABR8S095</accession>
<feature type="transmembrane region" description="Helical" evidence="6">
    <location>
        <begin position="31"/>
        <end position="51"/>
    </location>
</feature>
<gene>
    <name evidence="9" type="ORF">H9651_04660</name>
</gene>
<feature type="transmembrane region" description="Helical" evidence="6">
    <location>
        <begin position="93"/>
        <end position="114"/>
    </location>
</feature>
<dbReference type="Pfam" id="PF00528">
    <property type="entry name" value="BPD_transp_1"/>
    <property type="match status" value="1"/>
</dbReference>
<comment type="subcellular location">
    <subcellularLocation>
        <location evidence="6">Cell membrane</location>
        <topology evidence="6">Multi-pass membrane protein</topology>
    </subcellularLocation>
    <subcellularLocation>
        <location evidence="1">Membrane</location>
        <topology evidence="1">Multi-pass membrane protein</topology>
    </subcellularLocation>
</comment>
<reference evidence="9 10" key="1">
    <citation type="submission" date="2020-08" db="EMBL/GenBank/DDBJ databases">
        <title>A Genomic Blueprint of the Chicken Gut Microbiome.</title>
        <authorList>
            <person name="Gilroy R."/>
            <person name="Ravi A."/>
            <person name="Getino M."/>
            <person name="Pursley I."/>
            <person name="Horton D.L."/>
            <person name="Alikhan N.-F."/>
            <person name="Baker D."/>
            <person name="Gharbi K."/>
            <person name="Hall N."/>
            <person name="Watson M."/>
            <person name="Adriaenssens E.M."/>
            <person name="Foster-Nyarko E."/>
            <person name="Jarju S."/>
            <person name="Secka A."/>
            <person name="Antonio M."/>
            <person name="Oren A."/>
            <person name="Chaudhuri R."/>
            <person name="La Ragione R.M."/>
            <person name="Hildebrand F."/>
            <person name="Pallen M.J."/>
        </authorList>
    </citation>
    <scope>NUCLEOTIDE SEQUENCE [LARGE SCALE GENOMIC DNA]</scope>
    <source>
        <strain evidence="9 10">Sa4CUA7</strain>
    </source>
</reference>
<name>A0ABR8S095_9MICO</name>
<keyword evidence="4 6" id="KW-1133">Transmembrane helix</keyword>
<dbReference type="RefSeq" id="WP_191717912.1">
    <property type="nucleotide sequence ID" value="NZ_JACSQP010000002.1"/>
</dbReference>
<evidence type="ECO:0000313" key="10">
    <source>
        <dbReference type="Proteomes" id="UP000648352"/>
    </source>
</evidence>
<dbReference type="PANTHER" id="PTHR30177:SF33">
    <property type="entry name" value="POSSIBLE OSMOPROTECTANT (GLYCINE BETAINE_CARNITINE_CHOLINE_L-PROLINE) TRANSPORT INTEGRAL MEMBRANE PROTEIN ABC TRANSPORTER PROZ"/>
    <property type="match status" value="1"/>
</dbReference>
<evidence type="ECO:0000259" key="8">
    <source>
        <dbReference type="PROSITE" id="PS50928"/>
    </source>
</evidence>
<feature type="domain" description="ABC transmembrane type-1" evidence="8">
    <location>
        <begin position="27"/>
        <end position="208"/>
    </location>
</feature>
<feature type="compositionally biased region" description="Low complexity" evidence="7">
    <location>
        <begin position="232"/>
        <end position="249"/>
    </location>
</feature>
<evidence type="ECO:0000256" key="6">
    <source>
        <dbReference type="RuleBase" id="RU363032"/>
    </source>
</evidence>
<keyword evidence="5 6" id="KW-0472">Membrane</keyword>
<feature type="region of interest" description="Disordered" evidence="7">
    <location>
        <begin position="225"/>
        <end position="249"/>
    </location>
</feature>
<dbReference type="PANTHER" id="PTHR30177">
    <property type="entry name" value="GLYCINE BETAINE/L-PROLINE TRANSPORT SYSTEM PERMEASE PROTEIN PROW"/>
    <property type="match status" value="1"/>
</dbReference>
<dbReference type="CDD" id="cd06261">
    <property type="entry name" value="TM_PBP2"/>
    <property type="match status" value="1"/>
</dbReference>